<feature type="transmembrane region" description="Helical" evidence="7">
    <location>
        <begin position="38"/>
        <end position="58"/>
    </location>
</feature>
<comment type="similarity">
    <text evidence="2 7">Belongs to the XK family.</text>
</comment>
<dbReference type="GO" id="GO:0005886">
    <property type="term" value="C:plasma membrane"/>
    <property type="evidence" value="ECO:0000318"/>
    <property type="project" value="GO_Central"/>
</dbReference>
<keyword evidence="11" id="KW-1185">Reference proteome</keyword>
<keyword evidence="4 7" id="KW-0812">Transmembrane</keyword>
<dbReference type="GO" id="GO:0043652">
    <property type="term" value="P:engulfment of apoptotic cell"/>
    <property type="evidence" value="ECO:0000318"/>
    <property type="project" value="GO_Central"/>
</dbReference>
<dbReference type="Pfam" id="PF09815">
    <property type="entry name" value="XK-related"/>
    <property type="match status" value="2"/>
</dbReference>
<evidence type="ECO:0000313" key="11">
    <source>
        <dbReference type="Proteomes" id="UP000000305"/>
    </source>
</evidence>
<dbReference type="GO" id="GO:1902742">
    <property type="term" value="P:apoptotic process involved in development"/>
    <property type="evidence" value="ECO:0000318"/>
    <property type="project" value="GO_Central"/>
</dbReference>
<keyword evidence="5 7" id="KW-1133">Transmembrane helix</keyword>
<comment type="subcellular location">
    <subcellularLocation>
        <location evidence="1">Cell membrane</location>
        <topology evidence="1">Multi-pass membrane protein</topology>
    </subcellularLocation>
    <subcellularLocation>
        <location evidence="7">Membrane</location>
        <topology evidence="7">Multi-pass membrane protein</topology>
    </subcellularLocation>
</comment>
<evidence type="ECO:0000313" key="9">
    <source>
        <dbReference type="EMBL" id="EFX66524.1"/>
    </source>
</evidence>
<evidence type="ECO:0000256" key="6">
    <source>
        <dbReference type="ARBA" id="ARBA00023136"/>
    </source>
</evidence>
<dbReference type="PANTHER" id="PTHR16024">
    <property type="entry name" value="XK-RELATED PROTEIN"/>
    <property type="match status" value="1"/>
</dbReference>
<protein>
    <recommendedName>
        <fullName evidence="7">XK-related protein</fullName>
    </recommendedName>
</protein>
<dbReference type="EMBL" id="GL732573">
    <property type="protein sequence ID" value="EFX75728.1"/>
    <property type="molecule type" value="Genomic_DNA"/>
</dbReference>
<dbReference type="KEGG" id="dpx:DAPPUDRAFT_302666"/>
<dbReference type="GO" id="GO:0070782">
    <property type="term" value="P:phosphatidylserine exposure on apoptotic cell surface"/>
    <property type="evidence" value="ECO:0000318"/>
    <property type="project" value="GO_Central"/>
</dbReference>
<feature type="transmembrane region" description="Helical" evidence="7">
    <location>
        <begin position="222"/>
        <end position="243"/>
    </location>
</feature>
<evidence type="ECO:0000256" key="7">
    <source>
        <dbReference type="RuleBase" id="RU910716"/>
    </source>
</evidence>
<dbReference type="OrthoDB" id="6136301at2759"/>
<dbReference type="HOGENOM" id="CLU_1016560_0_0_1"/>
<keyword evidence="6 7" id="KW-0472">Membrane</keyword>
<keyword evidence="3" id="KW-1003">Cell membrane</keyword>
<evidence type="ECO:0000313" key="10">
    <source>
        <dbReference type="EMBL" id="EFX75728.1"/>
    </source>
</evidence>
<dbReference type="EMBL" id="GL732701">
    <property type="protein sequence ID" value="EFX66524.1"/>
    <property type="molecule type" value="Genomic_DNA"/>
</dbReference>
<dbReference type="InterPro" id="IPR050895">
    <property type="entry name" value="XK-related_scramblase"/>
</dbReference>
<dbReference type="AlphaFoldDB" id="E9GXW2"/>
<dbReference type="KEGG" id="dpx:DAPPUDRAFT_323093"/>
<dbReference type="Proteomes" id="UP000000305">
    <property type="component" value="Unassembled WGS sequence"/>
</dbReference>
<accession>E9GXW2</accession>
<feature type="transmembrane region" description="Helical" evidence="7">
    <location>
        <begin position="130"/>
        <end position="149"/>
    </location>
</feature>
<feature type="region of interest" description="Disordered" evidence="8">
    <location>
        <begin position="255"/>
        <end position="274"/>
    </location>
</feature>
<evidence type="ECO:0000256" key="8">
    <source>
        <dbReference type="SAM" id="MobiDB-lite"/>
    </source>
</evidence>
<sequence>MIWEDAELLQLRQFDSFMESAPQLLLKLYIALKGGSHFGVLSAIFKIFTVVSLAWTLVSYDQKICLMDGVKKSGNSNQRNPSNGITIDYNNDAAINCIKDVNWTNSAILCLANFLWIVGRLMALSLFASAYGWIIWPVCIAHLIPIFVWHLETNYNFMDSLRLSFLHLFAYLYPTKKAGEKEPDAHPRFSPAMYQSVCLCENVILMILWMESFSKGDDWDIIRIYWIIQFATTLASFALFWWVKEINKMLRERDFSPTQTEDQSTPETVLTLSP</sequence>
<dbReference type="InterPro" id="IPR018629">
    <property type="entry name" value="XK-rel"/>
</dbReference>
<organism evidence="10 11">
    <name type="scientific">Daphnia pulex</name>
    <name type="common">Water flea</name>
    <dbReference type="NCBI Taxonomy" id="6669"/>
    <lineage>
        <taxon>Eukaryota</taxon>
        <taxon>Metazoa</taxon>
        <taxon>Ecdysozoa</taxon>
        <taxon>Arthropoda</taxon>
        <taxon>Crustacea</taxon>
        <taxon>Branchiopoda</taxon>
        <taxon>Diplostraca</taxon>
        <taxon>Cladocera</taxon>
        <taxon>Anomopoda</taxon>
        <taxon>Daphniidae</taxon>
        <taxon>Daphnia</taxon>
    </lineage>
</organism>
<dbReference type="PANTHER" id="PTHR16024:SF6">
    <property type="entry name" value="XK-RELATED PROTEIN"/>
    <property type="match status" value="1"/>
</dbReference>
<reference evidence="10 11" key="1">
    <citation type="journal article" date="2011" name="Science">
        <title>The ecoresponsive genome of Daphnia pulex.</title>
        <authorList>
            <person name="Colbourne J.K."/>
            <person name="Pfrender M.E."/>
            <person name="Gilbert D."/>
            <person name="Thomas W.K."/>
            <person name="Tucker A."/>
            <person name="Oakley T.H."/>
            <person name="Tokishita S."/>
            <person name="Aerts A."/>
            <person name="Arnold G.J."/>
            <person name="Basu M.K."/>
            <person name="Bauer D.J."/>
            <person name="Caceres C.E."/>
            <person name="Carmel L."/>
            <person name="Casola C."/>
            <person name="Choi J.H."/>
            <person name="Detter J.C."/>
            <person name="Dong Q."/>
            <person name="Dusheyko S."/>
            <person name="Eads B.D."/>
            <person name="Frohlich T."/>
            <person name="Geiler-Samerotte K.A."/>
            <person name="Gerlach D."/>
            <person name="Hatcher P."/>
            <person name="Jogdeo S."/>
            <person name="Krijgsveld J."/>
            <person name="Kriventseva E.V."/>
            <person name="Kultz D."/>
            <person name="Laforsch C."/>
            <person name="Lindquist E."/>
            <person name="Lopez J."/>
            <person name="Manak J.R."/>
            <person name="Muller J."/>
            <person name="Pangilinan J."/>
            <person name="Patwardhan R.P."/>
            <person name="Pitluck S."/>
            <person name="Pritham E.J."/>
            <person name="Rechtsteiner A."/>
            <person name="Rho M."/>
            <person name="Rogozin I.B."/>
            <person name="Sakarya O."/>
            <person name="Salamov A."/>
            <person name="Schaack S."/>
            <person name="Shapiro H."/>
            <person name="Shiga Y."/>
            <person name="Skalitzky C."/>
            <person name="Smith Z."/>
            <person name="Souvorov A."/>
            <person name="Sung W."/>
            <person name="Tang Z."/>
            <person name="Tsuchiya D."/>
            <person name="Tu H."/>
            <person name="Vos H."/>
            <person name="Wang M."/>
            <person name="Wolf Y.I."/>
            <person name="Yamagata H."/>
            <person name="Yamada T."/>
            <person name="Ye Y."/>
            <person name="Shaw J.R."/>
            <person name="Andrews J."/>
            <person name="Crease T.J."/>
            <person name="Tang H."/>
            <person name="Lucas S.M."/>
            <person name="Robertson H.M."/>
            <person name="Bork P."/>
            <person name="Koonin E.V."/>
            <person name="Zdobnov E.M."/>
            <person name="Grigoriev I.V."/>
            <person name="Lynch M."/>
            <person name="Boore J.L."/>
        </authorList>
    </citation>
    <scope>NUCLEOTIDE SEQUENCE [LARGE SCALE GENOMIC DNA]</scope>
</reference>
<feature type="compositionally biased region" description="Polar residues" evidence="8">
    <location>
        <begin position="256"/>
        <end position="274"/>
    </location>
</feature>
<proteinExistence type="inferred from homology"/>
<gene>
    <name evidence="9" type="ORF">DAPPUDRAFT_302666</name>
    <name evidence="10" type="ORF">DAPPUDRAFT_323093</name>
</gene>
<evidence type="ECO:0000256" key="3">
    <source>
        <dbReference type="ARBA" id="ARBA00022475"/>
    </source>
</evidence>
<evidence type="ECO:0000256" key="5">
    <source>
        <dbReference type="ARBA" id="ARBA00022989"/>
    </source>
</evidence>
<evidence type="ECO:0000256" key="1">
    <source>
        <dbReference type="ARBA" id="ARBA00004651"/>
    </source>
</evidence>
<name>E9GXW2_DAPPU</name>
<evidence type="ECO:0000256" key="4">
    <source>
        <dbReference type="ARBA" id="ARBA00022692"/>
    </source>
</evidence>
<evidence type="ECO:0000256" key="2">
    <source>
        <dbReference type="ARBA" id="ARBA00008789"/>
    </source>
</evidence>